<name>A0ABP8JG42_9MICO</name>
<dbReference type="InterPro" id="IPR029069">
    <property type="entry name" value="HotDog_dom_sf"/>
</dbReference>
<organism evidence="1 2">
    <name type="scientific">Brevibacterium pityocampae</name>
    <dbReference type="NCBI Taxonomy" id="506594"/>
    <lineage>
        <taxon>Bacteria</taxon>
        <taxon>Bacillati</taxon>
        <taxon>Actinomycetota</taxon>
        <taxon>Actinomycetes</taxon>
        <taxon>Micrococcales</taxon>
        <taxon>Brevibacteriaceae</taxon>
        <taxon>Brevibacterium</taxon>
    </lineage>
</organism>
<reference evidence="2" key="1">
    <citation type="journal article" date="2019" name="Int. J. Syst. Evol. Microbiol.">
        <title>The Global Catalogue of Microorganisms (GCM) 10K type strain sequencing project: providing services to taxonomists for standard genome sequencing and annotation.</title>
        <authorList>
            <consortium name="The Broad Institute Genomics Platform"/>
            <consortium name="The Broad Institute Genome Sequencing Center for Infectious Disease"/>
            <person name="Wu L."/>
            <person name="Ma J."/>
        </authorList>
    </citation>
    <scope>NUCLEOTIDE SEQUENCE [LARGE SCALE GENOMIC DNA]</scope>
    <source>
        <strain evidence="2">JCM 17808</strain>
    </source>
</reference>
<dbReference type="Proteomes" id="UP001500642">
    <property type="component" value="Unassembled WGS sequence"/>
</dbReference>
<keyword evidence="2" id="KW-1185">Reference proteome</keyword>
<proteinExistence type="predicted"/>
<accession>A0ABP8JG42</accession>
<dbReference type="Pfam" id="PF13279">
    <property type="entry name" value="4HBT_2"/>
    <property type="match status" value="1"/>
</dbReference>
<dbReference type="SUPFAM" id="SSF54637">
    <property type="entry name" value="Thioesterase/thiol ester dehydrase-isomerase"/>
    <property type="match status" value="1"/>
</dbReference>
<comment type="caution">
    <text evidence="1">The sequence shown here is derived from an EMBL/GenBank/DDBJ whole genome shotgun (WGS) entry which is preliminary data.</text>
</comment>
<sequence length="192" mass="20519">MTAVSSVRGWHNGGMDSTLTDPLLRGPFTRVLIELRWGDLDAYGHINNVAQFRILEEARVRAFGSPTANRDAAAPAAPGVSGVVLGPGIPPVFGDASGDTDILVFSHRIEYREPIPYRTGPIAVDTVISAVGPATVDVGYVIAEPDGSRAYTVAESVIAMVDADTGRARRLTESETVQLRAVVGDRVPLRRR</sequence>
<evidence type="ECO:0000313" key="1">
    <source>
        <dbReference type="EMBL" id="GAA4390310.1"/>
    </source>
</evidence>
<evidence type="ECO:0000313" key="2">
    <source>
        <dbReference type="Proteomes" id="UP001500642"/>
    </source>
</evidence>
<dbReference type="EMBL" id="BAABGL010000010">
    <property type="protein sequence ID" value="GAA4390310.1"/>
    <property type="molecule type" value="Genomic_DNA"/>
</dbReference>
<protein>
    <submittedName>
        <fullName evidence="1">Thioesterase family protein</fullName>
    </submittedName>
</protein>
<gene>
    <name evidence="1" type="ORF">GCM10023167_16750</name>
</gene>
<dbReference type="Gene3D" id="3.10.129.10">
    <property type="entry name" value="Hotdog Thioesterase"/>
    <property type="match status" value="1"/>
</dbReference>
<dbReference type="CDD" id="cd00586">
    <property type="entry name" value="4HBT"/>
    <property type="match status" value="1"/>
</dbReference>